<evidence type="ECO:0000313" key="3">
    <source>
        <dbReference type="Proteomes" id="UP000613743"/>
    </source>
</evidence>
<accession>A0A917NAA8</accession>
<dbReference type="AlphaFoldDB" id="A0A917NAA8"/>
<sequence length="295" mass="33767">MIDLETFIQQAQIQDFIYIPNPGNAGDSLINAATFQFFDRLGLRYQVVSPKLVKQCLKKGRDLSQVFEFSGKVVVLGGGGAFTSHYTYSNRLVRELMHKVEHLVLLPCTIEGNAETLREMPENVTLFCREQVSYDYVKSQNEQVTVYLHHDMVLGLDVQRLIEEPAKLSSMRKKLKAYRNLKRVTSVIQQHGHQCLSALRLDKEKTARTIPKGNLDMSTLFSLGTQTKEDNIYSAQQFLTQLNRFERVITNRLHVCIASTLLGKQVEFLGNSYFKNKAVYDLSLRQYNNVAYVSE</sequence>
<gene>
    <name evidence="2" type="ORF">GCM10009332_18220</name>
</gene>
<keyword evidence="3" id="KW-1185">Reference proteome</keyword>
<protein>
    <recommendedName>
        <fullName evidence="1">Polysaccharide pyruvyl transferase domain-containing protein</fullName>
    </recommendedName>
</protein>
<dbReference type="InterPro" id="IPR007345">
    <property type="entry name" value="Polysacch_pyruvyl_Trfase"/>
</dbReference>
<name>A0A917NAA8_9GAMM</name>
<feature type="domain" description="Polysaccharide pyruvyl transferase" evidence="1">
    <location>
        <begin position="24"/>
        <end position="272"/>
    </location>
</feature>
<dbReference type="Proteomes" id="UP000613743">
    <property type="component" value="Unassembled WGS sequence"/>
</dbReference>
<organism evidence="2 3">
    <name type="scientific">Shewanella gelidii</name>
    <dbReference type="NCBI Taxonomy" id="1642821"/>
    <lineage>
        <taxon>Bacteria</taxon>
        <taxon>Pseudomonadati</taxon>
        <taxon>Pseudomonadota</taxon>
        <taxon>Gammaproteobacteria</taxon>
        <taxon>Alteromonadales</taxon>
        <taxon>Shewanellaceae</taxon>
        <taxon>Shewanella</taxon>
    </lineage>
</organism>
<comment type="caution">
    <text evidence="2">The sequence shown here is derived from an EMBL/GenBank/DDBJ whole genome shotgun (WGS) entry which is preliminary data.</text>
</comment>
<evidence type="ECO:0000259" key="1">
    <source>
        <dbReference type="Pfam" id="PF04230"/>
    </source>
</evidence>
<reference evidence="2" key="1">
    <citation type="journal article" date="2014" name="Int. J. Syst. Evol. Microbiol.">
        <title>Complete genome sequence of Corynebacterium casei LMG S-19264T (=DSM 44701T), isolated from a smear-ripened cheese.</title>
        <authorList>
            <consortium name="US DOE Joint Genome Institute (JGI-PGF)"/>
            <person name="Walter F."/>
            <person name="Albersmeier A."/>
            <person name="Kalinowski J."/>
            <person name="Ruckert C."/>
        </authorList>
    </citation>
    <scope>NUCLEOTIDE SEQUENCE</scope>
    <source>
        <strain evidence="2">JCM 30804</strain>
    </source>
</reference>
<proteinExistence type="predicted"/>
<reference evidence="2" key="2">
    <citation type="submission" date="2020-09" db="EMBL/GenBank/DDBJ databases">
        <authorList>
            <person name="Sun Q."/>
            <person name="Ohkuma M."/>
        </authorList>
    </citation>
    <scope>NUCLEOTIDE SEQUENCE</scope>
    <source>
        <strain evidence="2">JCM 30804</strain>
    </source>
</reference>
<dbReference type="EMBL" id="BMPZ01000004">
    <property type="protein sequence ID" value="GGI81241.1"/>
    <property type="molecule type" value="Genomic_DNA"/>
</dbReference>
<dbReference type="RefSeq" id="WP_188920088.1">
    <property type="nucleotide sequence ID" value="NZ_BMPZ01000004.1"/>
</dbReference>
<evidence type="ECO:0000313" key="2">
    <source>
        <dbReference type="EMBL" id="GGI81241.1"/>
    </source>
</evidence>
<dbReference type="Pfam" id="PF04230">
    <property type="entry name" value="PS_pyruv_trans"/>
    <property type="match status" value="1"/>
</dbReference>